<reference evidence="2 3" key="1">
    <citation type="submission" date="2023-06" db="EMBL/GenBank/DDBJ databases">
        <authorList>
            <person name="Feng G."/>
            <person name="Li J."/>
            <person name="Zhu H."/>
        </authorList>
    </citation>
    <scope>NUCLEOTIDE SEQUENCE [LARGE SCALE GENOMIC DNA]</scope>
    <source>
        <strain evidence="2 3">RHCJP20</strain>
    </source>
</reference>
<gene>
    <name evidence="2" type="ORF">QUG98_16225</name>
</gene>
<keyword evidence="3" id="KW-1185">Reference proteome</keyword>
<proteinExistence type="predicted"/>
<accession>A0ABT7TKA2</accession>
<dbReference type="EMBL" id="JAUCMM010000019">
    <property type="protein sequence ID" value="MDM7890000.1"/>
    <property type="molecule type" value="Genomic_DNA"/>
</dbReference>
<dbReference type="Proteomes" id="UP001235720">
    <property type="component" value="Unassembled WGS sequence"/>
</dbReference>
<evidence type="ECO:0000256" key="1">
    <source>
        <dbReference type="SAM" id="Phobius"/>
    </source>
</evidence>
<evidence type="ECO:0000313" key="3">
    <source>
        <dbReference type="Proteomes" id="UP001235720"/>
    </source>
</evidence>
<organism evidence="2 3">
    <name type="scientific">Curtobacterium subtropicum</name>
    <dbReference type="NCBI Taxonomy" id="3055138"/>
    <lineage>
        <taxon>Bacteria</taxon>
        <taxon>Bacillati</taxon>
        <taxon>Actinomycetota</taxon>
        <taxon>Actinomycetes</taxon>
        <taxon>Micrococcales</taxon>
        <taxon>Microbacteriaceae</taxon>
        <taxon>Curtobacterium</taxon>
    </lineage>
</organism>
<comment type="caution">
    <text evidence="2">The sequence shown here is derived from an EMBL/GenBank/DDBJ whole genome shotgun (WGS) entry which is preliminary data.</text>
</comment>
<feature type="transmembrane region" description="Helical" evidence="1">
    <location>
        <begin position="36"/>
        <end position="54"/>
    </location>
</feature>
<name>A0ABT7TKA2_9MICO</name>
<keyword evidence="1" id="KW-0812">Transmembrane</keyword>
<sequence length="58" mass="6481">MFFVGLFVLVLALLVLLTPFGKTATAGRFPVRALNVLMLVGVAHLWFKAARALIRRRQ</sequence>
<keyword evidence="1" id="KW-0472">Membrane</keyword>
<protein>
    <submittedName>
        <fullName evidence="2">Uncharacterized protein</fullName>
    </submittedName>
</protein>
<evidence type="ECO:0000313" key="2">
    <source>
        <dbReference type="EMBL" id="MDM7890000.1"/>
    </source>
</evidence>
<dbReference type="RefSeq" id="WP_289471529.1">
    <property type="nucleotide sequence ID" value="NZ_JAUCMM010000019.1"/>
</dbReference>
<keyword evidence="1" id="KW-1133">Transmembrane helix</keyword>